<reference evidence="6 7" key="1">
    <citation type="journal article" date="2010" name="Stand. Genomic Sci.">
        <title>Non-contiguous finished genome sequence of Aminomonas paucivorans type strain (GLU-3).</title>
        <authorList>
            <person name="Pitluck S."/>
            <person name="Yasawong M."/>
            <person name="Held B."/>
            <person name="Lapidus A."/>
            <person name="Nolan M."/>
            <person name="Copeland A."/>
            <person name="Lucas S."/>
            <person name="Del Rio T.G."/>
            <person name="Tice H."/>
            <person name="Cheng J.F."/>
            <person name="Chertkov O."/>
            <person name="Goodwin L."/>
            <person name="Tapia R."/>
            <person name="Han C."/>
            <person name="Liolios K."/>
            <person name="Ivanova N."/>
            <person name="Mavromatis K."/>
            <person name="Ovchinnikova G."/>
            <person name="Pati A."/>
            <person name="Chen A."/>
            <person name="Palaniappan K."/>
            <person name="Land M."/>
            <person name="Hauser L."/>
            <person name="Chang Y.J."/>
            <person name="Jeffries C.D."/>
            <person name="Pukall R."/>
            <person name="Spring S."/>
            <person name="Rohde M."/>
            <person name="Sikorski J."/>
            <person name="Goker M."/>
            <person name="Woyke T."/>
            <person name="Bristow J."/>
            <person name="Eisen J.A."/>
            <person name="Markowitz V."/>
            <person name="Hugenholtz P."/>
            <person name="Kyrpides N.C."/>
            <person name="Klenk H.P."/>
        </authorList>
    </citation>
    <scope>NUCLEOTIDE SEQUENCE [LARGE SCALE GENOMIC DNA]</scope>
    <source>
        <strain evidence="6 7">DSM 12260</strain>
    </source>
</reference>
<dbReference type="EC" id="1.1.1.25" evidence="3"/>
<comment type="similarity">
    <text evidence="3">Belongs to the shikimate dehydrogenase family.</text>
</comment>
<keyword evidence="2 3" id="KW-0057">Aromatic amino acid biosynthesis</keyword>
<dbReference type="OrthoDB" id="9792692at2"/>
<dbReference type="SUPFAM" id="SSF53223">
    <property type="entry name" value="Aminoacid dehydrogenase-like, N-terminal domain"/>
    <property type="match status" value="1"/>
</dbReference>
<feature type="binding site" evidence="3">
    <location>
        <position position="66"/>
    </location>
    <ligand>
        <name>shikimate</name>
        <dbReference type="ChEBI" id="CHEBI:36208"/>
    </ligand>
</feature>
<dbReference type="Pfam" id="PF08501">
    <property type="entry name" value="Shikimate_dh_N"/>
    <property type="match status" value="1"/>
</dbReference>
<feature type="domain" description="SDH C-terminal" evidence="5">
    <location>
        <begin position="250"/>
        <end position="277"/>
    </location>
</feature>
<dbReference type="PANTHER" id="PTHR21089">
    <property type="entry name" value="SHIKIMATE DEHYDROGENASE"/>
    <property type="match status" value="1"/>
</dbReference>
<accession>E3CV79</accession>
<evidence type="ECO:0000313" key="6">
    <source>
        <dbReference type="EMBL" id="EFQ24166.1"/>
    </source>
</evidence>
<dbReference type="UniPathway" id="UPA00053">
    <property type="reaction ID" value="UER00087"/>
</dbReference>
<gene>
    <name evidence="3" type="primary">aroE</name>
    <name evidence="6" type="ORF">Apau_1750</name>
</gene>
<dbReference type="Proteomes" id="UP000005096">
    <property type="component" value="Chromosome"/>
</dbReference>
<feature type="active site" description="Proton acceptor" evidence="3">
    <location>
        <position position="70"/>
    </location>
</feature>
<evidence type="ECO:0000259" key="5">
    <source>
        <dbReference type="Pfam" id="PF18317"/>
    </source>
</evidence>
<dbReference type="Pfam" id="PF18317">
    <property type="entry name" value="SDH_C"/>
    <property type="match status" value="1"/>
</dbReference>
<organism evidence="6 7">
    <name type="scientific">Aminomonas paucivorans DSM 12260</name>
    <dbReference type="NCBI Taxonomy" id="584708"/>
    <lineage>
        <taxon>Bacteria</taxon>
        <taxon>Thermotogati</taxon>
        <taxon>Synergistota</taxon>
        <taxon>Synergistia</taxon>
        <taxon>Synergistales</taxon>
        <taxon>Synergistaceae</taxon>
        <taxon>Aminomonas</taxon>
    </lineage>
</organism>
<feature type="binding site" evidence="3">
    <location>
        <begin position="19"/>
        <end position="21"/>
    </location>
    <ligand>
        <name>shikimate</name>
        <dbReference type="ChEBI" id="CHEBI:36208"/>
    </ligand>
</feature>
<dbReference type="SUPFAM" id="SSF51735">
    <property type="entry name" value="NAD(P)-binding Rossmann-fold domains"/>
    <property type="match status" value="1"/>
</dbReference>
<evidence type="ECO:0000256" key="1">
    <source>
        <dbReference type="ARBA" id="ARBA00004871"/>
    </source>
</evidence>
<dbReference type="eggNOG" id="COG0169">
    <property type="taxonomic scope" value="Bacteria"/>
</dbReference>
<dbReference type="Gene3D" id="3.40.50.10860">
    <property type="entry name" value="Leucine Dehydrogenase, chain A, domain 1"/>
    <property type="match status" value="1"/>
</dbReference>
<dbReference type="HOGENOM" id="CLU_044063_2_0_0"/>
<feature type="binding site" evidence="3">
    <location>
        <position position="91"/>
    </location>
    <ligand>
        <name>shikimate</name>
        <dbReference type="ChEBI" id="CHEBI:36208"/>
    </ligand>
</feature>
<feature type="binding site" evidence="3">
    <location>
        <position position="254"/>
    </location>
    <ligand>
        <name>shikimate</name>
        <dbReference type="ChEBI" id="CHEBI:36208"/>
    </ligand>
</feature>
<comment type="catalytic activity">
    <reaction evidence="3">
        <text>shikimate + NADP(+) = 3-dehydroshikimate + NADPH + H(+)</text>
        <dbReference type="Rhea" id="RHEA:17737"/>
        <dbReference type="ChEBI" id="CHEBI:15378"/>
        <dbReference type="ChEBI" id="CHEBI:16630"/>
        <dbReference type="ChEBI" id="CHEBI:36208"/>
        <dbReference type="ChEBI" id="CHEBI:57783"/>
        <dbReference type="ChEBI" id="CHEBI:58349"/>
        <dbReference type="EC" id="1.1.1.25"/>
    </reaction>
</comment>
<dbReference type="InterPro" id="IPR046346">
    <property type="entry name" value="Aminoacid_DH-like_N_sf"/>
</dbReference>
<dbReference type="InterPro" id="IPR041121">
    <property type="entry name" value="SDH_C"/>
</dbReference>
<feature type="binding site" evidence="3">
    <location>
        <position position="247"/>
    </location>
    <ligand>
        <name>NADP(+)</name>
        <dbReference type="ChEBI" id="CHEBI:58349"/>
    </ligand>
</feature>
<comment type="pathway">
    <text evidence="1 3">Metabolic intermediate biosynthesis; chorismate biosynthesis; chorismate from D-erythrose 4-phosphate and phosphoenolpyruvate: step 4/7.</text>
</comment>
<dbReference type="InterPro" id="IPR036291">
    <property type="entry name" value="NAD(P)-bd_dom_sf"/>
</dbReference>
<dbReference type="PaxDb" id="584708-Apau_1750"/>
<evidence type="ECO:0000313" key="7">
    <source>
        <dbReference type="Proteomes" id="UP000005096"/>
    </source>
</evidence>
<dbReference type="GO" id="GO:0008652">
    <property type="term" value="P:amino acid biosynthetic process"/>
    <property type="evidence" value="ECO:0007669"/>
    <property type="project" value="UniProtKB-KW"/>
</dbReference>
<dbReference type="AlphaFoldDB" id="E3CV79"/>
<dbReference type="GO" id="GO:0050661">
    <property type="term" value="F:NADP binding"/>
    <property type="evidence" value="ECO:0007669"/>
    <property type="project" value="TreeGrafter"/>
</dbReference>
<dbReference type="Gene3D" id="3.40.50.720">
    <property type="entry name" value="NAD(P)-binding Rossmann-like Domain"/>
    <property type="match status" value="1"/>
</dbReference>
<feature type="domain" description="Shikimate dehydrogenase substrate binding N-terminal" evidence="4">
    <location>
        <begin position="11"/>
        <end position="93"/>
    </location>
</feature>
<evidence type="ECO:0000256" key="2">
    <source>
        <dbReference type="ARBA" id="ARBA00023141"/>
    </source>
</evidence>
<comment type="subunit">
    <text evidence="3">Homodimer.</text>
</comment>
<comment type="function">
    <text evidence="3">Involved in the biosynthesis of the chorismate, which leads to the biosynthesis of aromatic amino acids. Catalyzes the reversible NADPH linked reduction of 3-dehydroshikimate (DHSA) to yield shikimate (SA).</text>
</comment>
<dbReference type="GO" id="GO:0009423">
    <property type="term" value="P:chorismate biosynthetic process"/>
    <property type="evidence" value="ECO:0007669"/>
    <property type="project" value="UniProtKB-UniRule"/>
</dbReference>
<keyword evidence="3" id="KW-0028">Amino-acid biosynthesis</keyword>
<dbReference type="EMBL" id="CM001022">
    <property type="protein sequence ID" value="EFQ24166.1"/>
    <property type="molecule type" value="Genomic_DNA"/>
</dbReference>
<keyword evidence="3" id="KW-0521">NADP</keyword>
<protein>
    <recommendedName>
        <fullName evidence="3">Shikimate dehydrogenase (NADP(+))</fullName>
        <shortName evidence="3">SDH</shortName>
        <ecNumber evidence="3">1.1.1.25</ecNumber>
    </recommendedName>
</protein>
<keyword evidence="7" id="KW-1185">Reference proteome</keyword>
<comment type="caution">
    <text evidence="3">Lacks conserved residue(s) required for the propagation of feature annotation.</text>
</comment>
<feature type="binding site" evidence="3">
    <location>
        <position position="223"/>
    </location>
    <ligand>
        <name>NADP(+)</name>
        <dbReference type="ChEBI" id="CHEBI:58349"/>
    </ligand>
</feature>
<dbReference type="GO" id="GO:0005829">
    <property type="term" value="C:cytosol"/>
    <property type="evidence" value="ECO:0007669"/>
    <property type="project" value="TreeGrafter"/>
</dbReference>
<keyword evidence="3" id="KW-0560">Oxidoreductase</keyword>
<name>E3CV79_9BACT</name>
<feature type="binding site" evidence="3">
    <location>
        <position position="82"/>
    </location>
    <ligand>
        <name>NADP(+)</name>
        <dbReference type="ChEBI" id="CHEBI:58349"/>
    </ligand>
</feature>
<proteinExistence type="inferred from homology"/>
<dbReference type="InterPro" id="IPR013708">
    <property type="entry name" value="Shikimate_DH-bd_N"/>
</dbReference>
<dbReference type="GO" id="GO:0019632">
    <property type="term" value="P:shikimate metabolic process"/>
    <property type="evidence" value="ECO:0007669"/>
    <property type="project" value="TreeGrafter"/>
</dbReference>
<feature type="binding site" evidence="3">
    <location>
        <begin position="131"/>
        <end position="135"/>
    </location>
    <ligand>
        <name>NADP(+)</name>
        <dbReference type="ChEBI" id="CHEBI:58349"/>
    </ligand>
</feature>
<evidence type="ECO:0000256" key="3">
    <source>
        <dbReference type="HAMAP-Rule" id="MF_00222"/>
    </source>
</evidence>
<dbReference type="PANTHER" id="PTHR21089:SF1">
    <property type="entry name" value="BIFUNCTIONAL 3-DEHYDROQUINATE DEHYDRATASE_SHIKIMATE DEHYDROGENASE, CHLOROPLASTIC"/>
    <property type="match status" value="1"/>
</dbReference>
<evidence type="ECO:0000259" key="4">
    <source>
        <dbReference type="Pfam" id="PF08501"/>
    </source>
</evidence>
<dbReference type="GO" id="GO:0009073">
    <property type="term" value="P:aromatic amino acid family biosynthetic process"/>
    <property type="evidence" value="ECO:0007669"/>
    <property type="project" value="UniProtKB-KW"/>
</dbReference>
<dbReference type="RefSeq" id="WP_006301389.1">
    <property type="nucleotide sequence ID" value="NZ_CM001022.1"/>
</dbReference>
<feature type="binding site" evidence="3">
    <location>
        <position position="225"/>
    </location>
    <ligand>
        <name>shikimate</name>
        <dbReference type="ChEBI" id="CHEBI:36208"/>
    </ligand>
</feature>
<sequence>MIGPSTRLAALLGDPVDHSLSPRMHNAAFRHLGLDCRYLAFRVSGERFEEALRGLGALGALGANVTVPHKERARRVVDALDEDARACGAVNLVLFRRNGSAAWGANTDVAGLRATLDELPPPRREGALLLGAGGAARAAALALAERTEGNLWVAARNPERIRDLEASLPGLEGRCRPLAWGDLPPEPWDLLVQATPLGLPSRPWDEAYLSRLLDAAPSRALDLAYRPEGLTELEEASRRRGIPVASGRRLLLHQGVATFRLLTDREPPLEIMEQALEGGEAS</sequence>
<dbReference type="HAMAP" id="MF_00222">
    <property type="entry name" value="Shikimate_DH_AroE"/>
    <property type="match status" value="1"/>
</dbReference>
<dbReference type="STRING" id="584708.Apau_1750"/>
<feature type="binding site" evidence="3">
    <location>
        <position position="108"/>
    </location>
    <ligand>
        <name>shikimate</name>
        <dbReference type="ChEBI" id="CHEBI:36208"/>
    </ligand>
</feature>
<dbReference type="GO" id="GO:0004764">
    <property type="term" value="F:shikimate 3-dehydrogenase (NADP+) activity"/>
    <property type="evidence" value="ECO:0007669"/>
    <property type="project" value="UniProtKB-UniRule"/>
</dbReference>
<dbReference type="InterPro" id="IPR022893">
    <property type="entry name" value="Shikimate_DH_fam"/>
</dbReference>